<sequence length="53" mass="6263">MLERQQGAMAPLVNYSQSTGKYMFWTVLQLTLWVFNYYGCNTVNYMHLPINLL</sequence>
<proteinExistence type="predicted"/>
<protein>
    <submittedName>
        <fullName evidence="1">Uncharacterized protein</fullName>
    </submittedName>
</protein>
<dbReference type="EnsemblMetazoa" id="tetur29g00650.1">
    <property type="protein sequence ID" value="tetur29g00650.1"/>
    <property type="gene ID" value="tetur29g00650"/>
</dbReference>
<accession>T1KZZ7</accession>
<organism evidence="1 2">
    <name type="scientific">Tetranychus urticae</name>
    <name type="common">Two-spotted spider mite</name>
    <dbReference type="NCBI Taxonomy" id="32264"/>
    <lineage>
        <taxon>Eukaryota</taxon>
        <taxon>Metazoa</taxon>
        <taxon>Ecdysozoa</taxon>
        <taxon>Arthropoda</taxon>
        <taxon>Chelicerata</taxon>
        <taxon>Arachnida</taxon>
        <taxon>Acari</taxon>
        <taxon>Acariformes</taxon>
        <taxon>Trombidiformes</taxon>
        <taxon>Prostigmata</taxon>
        <taxon>Eleutherengona</taxon>
        <taxon>Raphignathae</taxon>
        <taxon>Tetranychoidea</taxon>
        <taxon>Tetranychidae</taxon>
        <taxon>Tetranychus</taxon>
    </lineage>
</organism>
<evidence type="ECO:0000313" key="2">
    <source>
        <dbReference type="Proteomes" id="UP000015104"/>
    </source>
</evidence>
<dbReference type="Proteomes" id="UP000015104">
    <property type="component" value="Unassembled WGS sequence"/>
</dbReference>
<reference evidence="1" key="2">
    <citation type="submission" date="2015-06" db="UniProtKB">
        <authorList>
            <consortium name="EnsemblMetazoa"/>
        </authorList>
    </citation>
    <scope>IDENTIFICATION</scope>
</reference>
<name>T1KZZ7_TETUR</name>
<keyword evidence="2" id="KW-1185">Reference proteome</keyword>
<dbReference type="AlphaFoldDB" id="T1KZZ7"/>
<reference evidence="2" key="1">
    <citation type="submission" date="2011-08" db="EMBL/GenBank/DDBJ databases">
        <authorList>
            <person name="Rombauts S."/>
        </authorList>
    </citation>
    <scope>NUCLEOTIDE SEQUENCE</scope>
    <source>
        <strain evidence="2">London</strain>
    </source>
</reference>
<dbReference type="EMBL" id="CAEY01000759">
    <property type="status" value="NOT_ANNOTATED_CDS"/>
    <property type="molecule type" value="Genomic_DNA"/>
</dbReference>
<dbReference type="HOGENOM" id="CLU_3071309_0_0_1"/>
<evidence type="ECO:0000313" key="1">
    <source>
        <dbReference type="EnsemblMetazoa" id="tetur29g00650.1"/>
    </source>
</evidence>